<evidence type="ECO:0000313" key="1">
    <source>
        <dbReference type="EMBL" id="MBU9696832.1"/>
    </source>
</evidence>
<evidence type="ECO:0000313" key="2">
    <source>
        <dbReference type="Proteomes" id="UP000731907"/>
    </source>
</evidence>
<sequence>MFESVRSFFRAFHIPTAAELEREYLNGAANRVDLEFRQRQVDRGMFRNIGA</sequence>
<gene>
    <name evidence="1" type="ORF">GU927_003120</name>
</gene>
<dbReference type="RefSeq" id="WP_161760898.1">
    <property type="nucleotide sequence ID" value="NZ_JAAATX020000002.1"/>
</dbReference>
<comment type="caution">
    <text evidence="1">The sequence shown here is derived from an EMBL/GenBank/DDBJ whole genome shotgun (WGS) entry which is preliminary data.</text>
</comment>
<name>A0ABS6IZX1_9RHOB</name>
<keyword evidence="2" id="KW-1185">Reference proteome</keyword>
<reference evidence="1 2" key="1">
    <citation type="submission" date="2021-06" db="EMBL/GenBank/DDBJ databases">
        <title>Rhodobacteraceae bacterium strain HSP-20.</title>
        <authorList>
            <person name="Chen W.-M."/>
        </authorList>
    </citation>
    <scope>NUCLEOTIDE SEQUENCE [LARGE SCALE GENOMIC DNA]</scope>
    <source>
        <strain evidence="1 2">HSP-20</strain>
    </source>
</reference>
<dbReference type="EMBL" id="JAAATX020000002">
    <property type="protein sequence ID" value="MBU9696832.1"/>
    <property type="molecule type" value="Genomic_DNA"/>
</dbReference>
<dbReference type="Proteomes" id="UP000731907">
    <property type="component" value="Unassembled WGS sequence"/>
</dbReference>
<accession>A0ABS6IZX1</accession>
<organism evidence="1 2">
    <name type="scientific">Paragemmobacter amnigenus</name>
    <dbReference type="NCBI Taxonomy" id="2852097"/>
    <lineage>
        <taxon>Bacteria</taxon>
        <taxon>Pseudomonadati</taxon>
        <taxon>Pseudomonadota</taxon>
        <taxon>Alphaproteobacteria</taxon>
        <taxon>Rhodobacterales</taxon>
        <taxon>Paracoccaceae</taxon>
        <taxon>Paragemmobacter</taxon>
    </lineage>
</organism>
<proteinExistence type="predicted"/>
<evidence type="ECO:0008006" key="3">
    <source>
        <dbReference type="Google" id="ProtNLM"/>
    </source>
</evidence>
<protein>
    <recommendedName>
        <fullName evidence="3">DUF3563 domain-containing protein</fullName>
    </recommendedName>
</protein>